<dbReference type="GO" id="GO:0006508">
    <property type="term" value="P:proteolysis"/>
    <property type="evidence" value="ECO:0007669"/>
    <property type="project" value="InterPro"/>
</dbReference>
<reference evidence="3 4" key="1">
    <citation type="submission" date="2019-05" db="EMBL/GenBank/DDBJ databases">
        <title>Mikania micrantha, genome provides insights into the molecular mechanism of rapid growth.</title>
        <authorList>
            <person name="Liu B."/>
        </authorList>
    </citation>
    <scope>NUCLEOTIDE SEQUENCE [LARGE SCALE GENOMIC DNA]</scope>
    <source>
        <strain evidence="3">NLD-2019</strain>
        <tissue evidence="3">Leaf</tissue>
    </source>
</reference>
<dbReference type="PANTHER" id="PTHR11802">
    <property type="entry name" value="SERINE PROTEASE FAMILY S10 SERINE CARBOXYPEPTIDASE"/>
    <property type="match status" value="1"/>
</dbReference>
<dbReference type="OrthoDB" id="443318at2759"/>
<dbReference type="AlphaFoldDB" id="A0A5N6MD48"/>
<evidence type="ECO:0000256" key="2">
    <source>
        <dbReference type="SAM" id="SignalP"/>
    </source>
</evidence>
<dbReference type="GO" id="GO:0004185">
    <property type="term" value="F:serine-type carboxypeptidase activity"/>
    <property type="evidence" value="ECO:0007669"/>
    <property type="project" value="InterPro"/>
</dbReference>
<name>A0A5N6MD48_9ASTR</name>
<organism evidence="3 4">
    <name type="scientific">Mikania micrantha</name>
    <name type="common">bitter vine</name>
    <dbReference type="NCBI Taxonomy" id="192012"/>
    <lineage>
        <taxon>Eukaryota</taxon>
        <taxon>Viridiplantae</taxon>
        <taxon>Streptophyta</taxon>
        <taxon>Embryophyta</taxon>
        <taxon>Tracheophyta</taxon>
        <taxon>Spermatophyta</taxon>
        <taxon>Magnoliopsida</taxon>
        <taxon>eudicotyledons</taxon>
        <taxon>Gunneridae</taxon>
        <taxon>Pentapetalae</taxon>
        <taxon>asterids</taxon>
        <taxon>campanulids</taxon>
        <taxon>Asterales</taxon>
        <taxon>Asteraceae</taxon>
        <taxon>Asteroideae</taxon>
        <taxon>Heliantheae alliance</taxon>
        <taxon>Eupatorieae</taxon>
        <taxon>Mikania</taxon>
    </lineage>
</organism>
<dbReference type="EMBL" id="SZYD01000016">
    <property type="protein sequence ID" value="KAD3338559.1"/>
    <property type="molecule type" value="Genomic_DNA"/>
</dbReference>
<dbReference type="InterPro" id="IPR029058">
    <property type="entry name" value="AB_hydrolase_fold"/>
</dbReference>
<keyword evidence="2" id="KW-0732">Signal</keyword>
<dbReference type="GO" id="GO:0019748">
    <property type="term" value="P:secondary metabolic process"/>
    <property type="evidence" value="ECO:0007669"/>
    <property type="project" value="TreeGrafter"/>
</dbReference>
<dbReference type="Proteomes" id="UP000326396">
    <property type="component" value="Linkage Group LG6"/>
</dbReference>
<dbReference type="GO" id="GO:0016747">
    <property type="term" value="F:acyltransferase activity, transferring groups other than amino-acyl groups"/>
    <property type="evidence" value="ECO:0007669"/>
    <property type="project" value="TreeGrafter"/>
</dbReference>
<comment type="similarity">
    <text evidence="1">Belongs to the peptidase S10 family.</text>
</comment>
<dbReference type="SUPFAM" id="SSF53474">
    <property type="entry name" value="alpha/beta-Hydrolases"/>
    <property type="match status" value="1"/>
</dbReference>
<keyword evidence="4" id="KW-1185">Reference proteome</keyword>
<evidence type="ECO:0000313" key="4">
    <source>
        <dbReference type="Proteomes" id="UP000326396"/>
    </source>
</evidence>
<dbReference type="PRINTS" id="PR00724">
    <property type="entry name" value="CRBOXYPTASEC"/>
</dbReference>
<accession>A0A5N6MD48</accession>
<evidence type="ECO:0000256" key="1">
    <source>
        <dbReference type="ARBA" id="ARBA00009431"/>
    </source>
</evidence>
<proteinExistence type="inferred from homology"/>
<dbReference type="PANTHER" id="PTHR11802:SF382">
    <property type="entry name" value="PEPTIDASE S10, SERINE CARBOXYPEPTIDASE, ALPHA_BETA HYDROLASE"/>
    <property type="match status" value="1"/>
</dbReference>
<dbReference type="Gene3D" id="3.40.50.1820">
    <property type="entry name" value="alpha/beta hydrolase"/>
    <property type="match status" value="1"/>
</dbReference>
<dbReference type="Pfam" id="PF00450">
    <property type="entry name" value="Peptidase_S10"/>
    <property type="match status" value="1"/>
</dbReference>
<feature type="chain" id="PRO_5024385348" evidence="2">
    <location>
        <begin position="22"/>
        <end position="483"/>
    </location>
</feature>
<sequence length="483" mass="54852">MHLRKFNVLLEIRIIFGVGCSMTMQQWCRSVAVPMGKLVVFQWYIGVGENEAVQLFYYFVESERNPKEDPLIIWLAGGPGCSTIFAFIYEIGPLHFQYGSYINGVPELQVDPNSWTQVANVIFLDAPTLTGYSYAIDSNFARASDTTSAANTLEFIRKFIKNHPKFSKNPFYVTGISYSGTVVPMITEAIYKGMHSLELISDMHFCGYMLGNPLTDKKGDVNSRLEYAYRMGLIPNRLFETTRRHCRGDYADANPANLRCMSDIDEVNKRLAGINVLHILDPNCNQPTNFVNAENPTGREKRSFVDVNSMQMVYTKYSVNDTTCSSDGKQYSNIWANDKSVMKALGVREGTIKEWTQCNSNMSFRYGANSMPLYETNVPSSVLYHRKLTKRNCRGLVFSGDYDLLIPHSGTLNWINSLNLVVTDSDWEAWYFGNQVAGYKTTFARKNYSLVFATIKGAGHLAPEYKRAECFEMAKRWLDETTI</sequence>
<protein>
    <submittedName>
        <fullName evidence="3">Uncharacterized protein</fullName>
    </submittedName>
</protein>
<gene>
    <name evidence="3" type="ORF">E3N88_34080</name>
</gene>
<feature type="signal peptide" evidence="2">
    <location>
        <begin position="1"/>
        <end position="21"/>
    </location>
</feature>
<evidence type="ECO:0000313" key="3">
    <source>
        <dbReference type="EMBL" id="KAD3338559.1"/>
    </source>
</evidence>
<comment type="caution">
    <text evidence="3">The sequence shown here is derived from an EMBL/GenBank/DDBJ whole genome shotgun (WGS) entry which is preliminary data.</text>
</comment>
<dbReference type="InterPro" id="IPR001563">
    <property type="entry name" value="Peptidase_S10"/>
</dbReference>